<name>J9G7N1_9ZZZZ</name>
<keyword evidence="4 6" id="KW-1133">Transmembrane helix</keyword>
<keyword evidence="3 6" id="KW-0812">Transmembrane</keyword>
<keyword evidence="2" id="KW-1003">Cell membrane</keyword>
<gene>
    <name evidence="8" type="ORF">EVA_14106</name>
</gene>
<evidence type="ECO:0000256" key="4">
    <source>
        <dbReference type="ARBA" id="ARBA00022989"/>
    </source>
</evidence>
<evidence type="ECO:0000256" key="5">
    <source>
        <dbReference type="ARBA" id="ARBA00023136"/>
    </source>
</evidence>
<evidence type="ECO:0000256" key="6">
    <source>
        <dbReference type="SAM" id="Phobius"/>
    </source>
</evidence>
<accession>J9G7N1</accession>
<evidence type="ECO:0000259" key="7">
    <source>
        <dbReference type="Pfam" id="PF02687"/>
    </source>
</evidence>
<reference evidence="8" key="1">
    <citation type="journal article" date="2012" name="PLoS ONE">
        <title>Gene sets for utilization of primary and secondary nutrition supplies in the distal gut of endangered iberian lynx.</title>
        <authorList>
            <person name="Alcaide M."/>
            <person name="Messina E."/>
            <person name="Richter M."/>
            <person name="Bargiela R."/>
            <person name="Peplies J."/>
            <person name="Huws S.A."/>
            <person name="Newbold C.J."/>
            <person name="Golyshin P.N."/>
            <person name="Simon M.A."/>
            <person name="Lopez G."/>
            <person name="Yakimov M.M."/>
            <person name="Ferrer M."/>
        </authorList>
    </citation>
    <scope>NUCLEOTIDE SEQUENCE</scope>
</reference>
<organism evidence="8">
    <name type="scientific">gut metagenome</name>
    <dbReference type="NCBI Taxonomy" id="749906"/>
    <lineage>
        <taxon>unclassified sequences</taxon>
        <taxon>metagenomes</taxon>
        <taxon>organismal metagenomes</taxon>
    </lineage>
</organism>
<evidence type="ECO:0000256" key="1">
    <source>
        <dbReference type="ARBA" id="ARBA00004651"/>
    </source>
</evidence>
<proteinExistence type="predicted"/>
<evidence type="ECO:0000256" key="2">
    <source>
        <dbReference type="ARBA" id="ARBA00022475"/>
    </source>
</evidence>
<sequence>MSVHYDGKDVSATLNIIPDPKAFKDFMTFHPQTRDSADKLTNDGALVPIKTAQKLNIGVGDELTFKTSEYNRTVKIKVAGIYEQYTGHEIYITKDTFNKTGIKEAPVCSILLKNAQTDPEFENDLGAKIMNNKDIRSVSFYSSVIENFLNMISSIKVIVIVLVVSAALLAFVVLYNLSNVNISERMREIATIKVLGFKRKRSQCLCQSRNDYPCFNRKFDR</sequence>
<dbReference type="InterPro" id="IPR038766">
    <property type="entry name" value="Membrane_comp_ABC_pdt"/>
</dbReference>
<dbReference type="PANTHER" id="PTHR30287:SF1">
    <property type="entry name" value="INNER MEMBRANE PROTEIN"/>
    <property type="match status" value="1"/>
</dbReference>
<dbReference type="InterPro" id="IPR003838">
    <property type="entry name" value="ABC3_permease_C"/>
</dbReference>
<dbReference type="AlphaFoldDB" id="J9G7N1"/>
<keyword evidence="5 6" id="KW-0472">Membrane</keyword>
<dbReference type="Pfam" id="PF02687">
    <property type="entry name" value="FtsX"/>
    <property type="match status" value="1"/>
</dbReference>
<evidence type="ECO:0000313" key="8">
    <source>
        <dbReference type="EMBL" id="EJW97787.1"/>
    </source>
</evidence>
<dbReference type="GO" id="GO:0005886">
    <property type="term" value="C:plasma membrane"/>
    <property type="evidence" value="ECO:0007669"/>
    <property type="project" value="UniProtKB-SubCell"/>
</dbReference>
<comment type="subcellular location">
    <subcellularLocation>
        <location evidence="1">Cell membrane</location>
        <topology evidence="1">Multi-pass membrane protein</topology>
    </subcellularLocation>
</comment>
<protein>
    <submittedName>
        <fullName evidence="8">ABC transporter, permease protein</fullName>
    </submittedName>
</protein>
<feature type="transmembrane region" description="Helical" evidence="6">
    <location>
        <begin position="157"/>
        <end position="177"/>
    </location>
</feature>
<feature type="domain" description="ABC3 transporter permease C-terminal" evidence="7">
    <location>
        <begin position="161"/>
        <end position="201"/>
    </location>
</feature>
<feature type="non-terminal residue" evidence="8">
    <location>
        <position position="221"/>
    </location>
</feature>
<dbReference type="PANTHER" id="PTHR30287">
    <property type="entry name" value="MEMBRANE COMPONENT OF PREDICTED ABC SUPERFAMILY METABOLITE UPTAKE TRANSPORTER"/>
    <property type="match status" value="1"/>
</dbReference>
<dbReference type="EMBL" id="AMCI01004591">
    <property type="protein sequence ID" value="EJW97787.1"/>
    <property type="molecule type" value="Genomic_DNA"/>
</dbReference>
<evidence type="ECO:0000256" key="3">
    <source>
        <dbReference type="ARBA" id="ARBA00022692"/>
    </source>
</evidence>
<comment type="caution">
    <text evidence="8">The sequence shown here is derived from an EMBL/GenBank/DDBJ whole genome shotgun (WGS) entry which is preliminary data.</text>
</comment>